<evidence type="ECO:0000313" key="2">
    <source>
        <dbReference type="Proteomes" id="UP000078336"/>
    </source>
</evidence>
<dbReference type="InterPro" id="IPR036397">
    <property type="entry name" value="RNaseH_sf"/>
</dbReference>
<dbReference type="Gene3D" id="3.30.420.10">
    <property type="entry name" value="Ribonuclease H-like superfamily/Ribonuclease H"/>
    <property type="match status" value="1"/>
</dbReference>
<dbReference type="AlphaFoldDB" id="A0A178TB93"/>
<evidence type="ECO:0008006" key="3">
    <source>
        <dbReference type="Google" id="ProtNLM"/>
    </source>
</evidence>
<comment type="caution">
    <text evidence="1">The sequence shown here is derived from an EMBL/GenBank/DDBJ whole genome shotgun (WGS) entry which is preliminary data.</text>
</comment>
<dbReference type="Proteomes" id="UP000078336">
    <property type="component" value="Unassembled WGS sequence"/>
</dbReference>
<reference evidence="1 2" key="1">
    <citation type="submission" date="2016-03" db="EMBL/GenBank/DDBJ databases">
        <title>Spore heat resistance.</title>
        <authorList>
            <person name="Boekhorst J."/>
            <person name="Berendsen E.M."/>
            <person name="Wells-Bennik M.H."/>
            <person name="Kuipers O.P."/>
        </authorList>
    </citation>
    <scope>NUCLEOTIDE SEQUENCE [LARGE SCALE GENOMIC DNA]</scope>
    <source>
        <strain evidence="1 2">AF16</strain>
    </source>
</reference>
<organism evidence="1 2">
    <name type="scientific">Anoxybacillus flavithermus</name>
    <dbReference type="NCBI Taxonomy" id="33934"/>
    <lineage>
        <taxon>Bacteria</taxon>
        <taxon>Bacillati</taxon>
        <taxon>Bacillota</taxon>
        <taxon>Bacilli</taxon>
        <taxon>Bacillales</taxon>
        <taxon>Anoxybacillaceae</taxon>
        <taxon>Anoxybacillus</taxon>
    </lineage>
</organism>
<keyword evidence="2" id="KW-1185">Reference proteome</keyword>
<dbReference type="PATRIC" id="fig|33934.7.peg.872"/>
<accession>A0A178TB93</accession>
<name>A0A178TB93_9BACL</name>
<protein>
    <recommendedName>
        <fullName evidence="3">Holliday junction nuclease RuvC</fullName>
    </recommendedName>
</protein>
<gene>
    <name evidence="1" type="ORF">TAF16_1814</name>
</gene>
<proteinExistence type="predicted"/>
<dbReference type="EMBL" id="LUCQ01000105">
    <property type="protein sequence ID" value="OAO78547.1"/>
    <property type="molecule type" value="Genomic_DNA"/>
</dbReference>
<dbReference type="GO" id="GO:0003676">
    <property type="term" value="F:nucleic acid binding"/>
    <property type="evidence" value="ECO:0007669"/>
    <property type="project" value="InterPro"/>
</dbReference>
<evidence type="ECO:0000313" key="1">
    <source>
        <dbReference type="EMBL" id="OAO78547.1"/>
    </source>
</evidence>
<sequence length="89" mass="10581">MVHGVVNYLFHDIEIKYYPPKTVKEAIIRGDATKKFVRQVIENHYPDVKFKNEDESDAFAVGLCWLIKNKKIKWKKKLKSKKETNTERD</sequence>